<evidence type="ECO:0000313" key="2">
    <source>
        <dbReference type="EMBL" id="KAK9141760.1"/>
    </source>
</evidence>
<organism evidence="2 3">
    <name type="scientific">Stephania yunnanensis</name>
    <dbReference type="NCBI Taxonomy" id="152371"/>
    <lineage>
        <taxon>Eukaryota</taxon>
        <taxon>Viridiplantae</taxon>
        <taxon>Streptophyta</taxon>
        <taxon>Embryophyta</taxon>
        <taxon>Tracheophyta</taxon>
        <taxon>Spermatophyta</taxon>
        <taxon>Magnoliopsida</taxon>
        <taxon>Ranunculales</taxon>
        <taxon>Menispermaceae</taxon>
        <taxon>Menispermoideae</taxon>
        <taxon>Cissampelideae</taxon>
        <taxon>Stephania</taxon>
    </lineage>
</organism>
<dbReference type="Proteomes" id="UP001420932">
    <property type="component" value="Unassembled WGS sequence"/>
</dbReference>
<name>A0AAP0PHX7_9MAGN</name>
<keyword evidence="3" id="KW-1185">Reference proteome</keyword>
<dbReference type="EMBL" id="JBBNAF010000005">
    <property type="protein sequence ID" value="KAK9141760.1"/>
    <property type="molecule type" value="Genomic_DNA"/>
</dbReference>
<feature type="region of interest" description="Disordered" evidence="1">
    <location>
        <begin position="50"/>
        <end position="102"/>
    </location>
</feature>
<protein>
    <submittedName>
        <fullName evidence="2">Uncharacterized protein</fullName>
    </submittedName>
</protein>
<dbReference type="AlphaFoldDB" id="A0AAP0PHX7"/>
<feature type="compositionally biased region" description="Polar residues" evidence="1">
    <location>
        <begin position="93"/>
        <end position="102"/>
    </location>
</feature>
<evidence type="ECO:0000256" key="1">
    <source>
        <dbReference type="SAM" id="MobiDB-lite"/>
    </source>
</evidence>
<accession>A0AAP0PHX7</accession>
<evidence type="ECO:0000313" key="3">
    <source>
        <dbReference type="Proteomes" id="UP001420932"/>
    </source>
</evidence>
<comment type="caution">
    <text evidence="2">The sequence shown here is derived from an EMBL/GenBank/DDBJ whole genome shotgun (WGS) entry which is preliminary data.</text>
</comment>
<gene>
    <name evidence="2" type="ORF">Syun_011160</name>
</gene>
<proteinExistence type="predicted"/>
<sequence length="102" mass="11266">MNPIKKPHPCFLSHVPLSLHDFSPLSVSLLLSAFSPPRLSRSPSRLARALGLASAASRPPLPRHRRRRATSASRPPKPRERHCIATAAASRPPLQQFSNFSF</sequence>
<reference evidence="2 3" key="1">
    <citation type="submission" date="2024-01" db="EMBL/GenBank/DDBJ databases">
        <title>Genome assemblies of Stephania.</title>
        <authorList>
            <person name="Yang L."/>
        </authorList>
    </citation>
    <scope>NUCLEOTIDE SEQUENCE [LARGE SCALE GENOMIC DNA]</scope>
    <source>
        <strain evidence="2">YNDBR</strain>
        <tissue evidence="2">Leaf</tissue>
    </source>
</reference>